<evidence type="ECO:0000313" key="1">
    <source>
        <dbReference type="EMBL" id="SUM47665.1"/>
    </source>
</evidence>
<dbReference type="InterPro" id="IPR010064">
    <property type="entry name" value="HK97-gp10_tail"/>
</dbReference>
<dbReference type="OrthoDB" id="4457835at2"/>
<protein>
    <submittedName>
        <fullName evidence="1">Phage protein</fullName>
    </submittedName>
</protein>
<keyword evidence="2" id="KW-1185">Reference proteome</keyword>
<proteinExistence type="predicted"/>
<dbReference type="Pfam" id="PF04883">
    <property type="entry name" value="HK97-gp10_like"/>
    <property type="match status" value="1"/>
</dbReference>
<evidence type="ECO:0000313" key="2">
    <source>
        <dbReference type="Proteomes" id="UP000255549"/>
    </source>
</evidence>
<dbReference type="EMBL" id="UHDP01000003">
    <property type="protein sequence ID" value="SUM47665.1"/>
    <property type="molecule type" value="Genomic_DNA"/>
</dbReference>
<sequence>MAKVKYGNWDLVAELDDYREEMEDWVKKGVLKTTLAIYNTAVALAPVDLGYLKESIDFKVTDGGFSSVISVGAEYAIYVEFGSGIYATGPGGSRAHKIPWSYKGDDGEWYTTHGQPAQPFWNPAVDEGRKVFERYFS</sequence>
<dbReference type="Proteomes" id="UP000255549">
    <property type="component" value="Unassembled WGS sequence"/>
</dbReference>
<dbReference type="RefSeq" id="WP_019167852.1">
    <property type="nucleotide sequence ID" value="NZ_CAIB01000089.1"/>
</dbReference>
<dbReference type="NCBIfam" id="TIGR01725">
    <property type="entry name" value="phge_HK97_gp10"/>
    <property type="match status" value="1"/>
</dbReference>
<accession>A0A380G9C4</accession>
<organism evidence="1 2">
    <name type="scientific">Staphylococcus intermedius NCTC 11048</name>
    <dbReference type="NCBI Taxonomy" id="1141106"/>
    <lineage>
        <taxon>Bacteria</taxon>
        <taxon>Bacillati</taxon>
        <taxon>Bacillota</taxon>
        <taxon>Bacilli</taxon>
        <taxon>Bacillales</taxon>
        <taxon>Staphylococcaceae</taxon>
        <taxon>Staphylococcus</taxon>
        <taxon>Staphylococcus intermedius group</taxon>
    </lineage>
</organism>
<reference evidence="1 2" key="1">
    <citation type="submission" date="2018-06" db="EMBL/GenBank/DDBJ databases">
        <authorList>
            <consortium name="Pathogen Informatics"/>
            <person name="Doyle S."/>
        </authorList>
    </citation>
    <scope>NUCLEOTIDE SEQUENCE [LARGE SCALE GENOMIC DNA]</scope>
    <source>
        <strain evidence="2">NCTC 11048</strain>
    </source>
</reference>
<name>A0A380G9C4_STAIN</name>
<gene>
    <name evidence="1" type="ORF">NCTC11048_02750</name>
</gene>
<dbReference type="AlphaFoldDB" id="A0A380G9C4"/>